<accession>A0ACB6ZEI2</accession>
<dbReference type="EMBL" id="MU118027">
    <property type="protein sequence ID" value="KAF9647753.1"/>
    <property type="molecule type" value="Genomic_DNA"/>
</dbReference>
<organism evidence="1 2">
    <name type="scientific">Thelephora ganbajun</name>
    <name type="common">Ganba fungus</name>
    <dbReference type="NCBI Taxonomy" id="370292"/>
    <lineage>
        <taxon>Eukaryota</taxon>
        <taxon>Fungi</taxon>
        <taxon>Dikarya</taxon>
        <taxon>Basidiomycota</taxon>
        <taxon>Agaricomycotina</taxon>
        <taxon>Agaricomycetes</taxon>
        <taxon>Thelephorales</taxon>
        <taxon>Thelephoraceae</taxon>
        <taxon>Thelephora</taxon>
    </lineage>
</organism>
<proteinExistence type="predicted"/>
<name>A0ACB6ZEI2_THEGA</name>
<evidence type="ECO:0000313" key="2">
    <source>
        <dbReference type="Proteomes" id="UP000886501"/>
    </source>
</evidence>
<protein>
    <submittedName>
        <fullName evidence="1">Uncharacterized protein</fullName>
    </submittedName>
</protein>
<dbReference type="Proteomes" id="UP000886501">
    <property type="component" value="Unassembled WGS sequence"/>
</dbReference>
<evidence type="ECO:0000313" key="1">
    <source>
        <dbReference type="EMBL" id="KAF9647753.1"/>
    </source>
</evidence>
<reference evidence="1" key="2">
    <citation type="journal article" date="2020" name="Nat. Commun.">
        <title>Large-scale genome sequencing of mycorrhizal fungi provides insights into the early evolution of symbiotic traits.</title>
        <authorList>
            <person name="Miyauchi S."/>
            <person name="Kiss E."/>
            <person name="Kuo A."/>
            <person name="Drula E."/>
            <person name="Kohler A."/>
            <person name="Sanchez-Garcia M."/>
            <person name="Morin E."/>
            <person name="Andreopoulos B."/>
            <person name="Barry K.W."/>
            <person name="Bonito G."/>
            <person name="Buee M."/>
            <person name="Carver A."/>
            <person name="Chen C."/>
            <person name="Cichocki N."/>
            <person name="Clum A."/>
            <person name="Culley D."/>
            <person name="Crous P.W."/>
            <person name="Fauchery L."/>
            <person name="Girlanda M."/>
            <person name="Hayes R.D."/>
            <person name="Keri Z."/>
            <person name="LaButti K."/>
            <person name="Lipzen A."/>
            <person name="Lombard V."/>
            <person name="Magnuson J."/>
            <person name="Maillard F."/>
            <person name="Murat C."/>
            <person name="Nolan M."/>
            <person name="Ohm R.A."/>
            <person name="Pangilinan J."/>
            <person name="Pereira M.F."/>
            <person name="Perotto S."/>
            <person name="Peter M."/>
            <person name="Pfister S."/>
            <person name="Riley R."/>
            <person name="Sitrit Y."/>
            <person name="Stielow J.B."/>
            <person name="Szollosi G."/>
            <person name="Zifcakova L."/>
            <person name="Stursova M."/>
            <person name="Spatafora J.W."/>
            <person name="Tedersoo L."/>
            <person name="Vaario L.M."/>
            <person name="Yamada A."/>
            <person name="Yan M."/>
            <person name="Wang P."/>
            <person name="Xu J."/>
            <person name="Bruns T."/>
            <person name="Baldrian P."/>
            <person name="Vilgalys R."/>
            <person name="Dunand C."/>
            <person name="Henrissat B."/>
            <person name="Grigoriev I.V."/>
            <person name="Hibbett D."/>
            <person name="Nagy L.G."/>
            <person name="Martin F.M."/>
        </authorList>
    </citation>
    <scope>NUCLEOTIDE SEQUENCE</scope>
    <source>
        <strain evidence="1">P2</strain>
    </source>
</reference>
<comment type="caution">
    <text evidence="1">The sequence shown here is derived from an EMBL/GenBank/DDBJ whole genome shotgun (WGS) entry which is preliminary data.</text>
</comment>
<gene>
    <name evidence="1" type="ORF">BDM02DRAFT_3116609</name>
</gene>
<keyword evidence="2" id="KW-1185">Reference proteome</keyword>
<sequence>MSKRGYHTCQKCGALHRFDERVQKTGSSNLHPLFGMCCGNRTTQLPTPPPPPGSLRHFFLASTPEAWQFRKNAHQFNVTLSFMSLEAQIDNNGNRGGRFTVNSTSSLLPHRQPPVCAQLREDFTL</sequence>
<reference evidence="1" key="1">
    <citation type="submission" date="2019-10" db="EMBL/GenBank/DDBJ databases">
        <authorList>
            <consortium name="DOE Joint Genome Institute"/>
            <person name="Kuo A."/>
            <person name="Miyauchi S."/>
            <person name="Kiss E."/>
            <person name="Drula E."/>
            <person name="Kohler A."/>
            <person name="Sanchez-Garcia M."/>
            <person name="Andreopoulos B."/>
            <person name="Barry K.W."/>
            <person name="Bonito G."/>
            <person name="Buee M."/>
            <person name="Carver A."/>
            <person name="Chen C."/>
            <person name="Cichocki N."/>
            <person name="Clum A."/>
            <person name="Culley D."/>
            <person name="Crous P.W."/>
            <person name="Fauchery L."/>
            <person name="Girlanda M."/>
            <person name="Hayes R."/>
            <person name="Keri Z."/>
            <person name="Labutti K."/>
            <person name="Lipzen A."/>
            <person name="Lombard V."/>
            <person name="Magnuson J."/>
            <person name="Maillard F."/>
            <person name="Morin E."/>
            <person name="Murat C."/>
            <person name="Nolan M."/>
            <person name="Ohm R."/>
            <person name="Pangilinan J."/>
            <person name="Pereira M."/>
            <person name="Perotto S."/>
            <person name="Peter M."/>
            <person name="Riley R."/>
            <person name="Sitrit Y."/>
            <person name="Stielow B."/>
            <person name="Szollosi G."/>
            <person name="Zifcakova L."/>
            <person name="Stursova M."/>
            <person name="Spatafora J.W."/>
            <person name="Tedersoo L."/>
            <person name="Vaario L.-M."/>
            <person name="Yamada A."/>
            <person name="Yan M."/>
            <person name="Wang P."/>
            <person name="Xu J."/>
            <person name="Bruns T."/>
            <person name="Baldrian P."/>
            <person name="Vilgalys R."/>
            <person name="Henrissat B."/>
            <person name="Grigoriev I.V."/>
            <person name="Hibbett D."/>
            <person name="Nagy L.G."/>
            <person name="Martin F.M."/>
        </authorList>
    </citation>
    <scope>NUCLEOTIDE SEQUENCE</scope>
    <source>
        <strain evidence="1">P2</strain>
    </source>
</reference>